<sequence length="59" mass="6837">MDHIVTLDARQEAILQTTAEKFVRLHGGDMMKALKEQMVLNAHLQEKLDRQDRKPKPLV</sequence>
<comment type="caution">
    <text evidence="1">The sequence shown here is derived from an EMBL/GenBank/DDBJ whole genome shotgun (WGS) entry which is preliminary data.</text>
</comment>
<protein>
    <submittedName>
        <fullName evidence="1">Uncharacterized protein</fullName>
    </submittedName>
</protein>
<evidence type="ECO:0000313" key="2">
    <source>
        <dbReference type="Proteomes" id="UP000481252"/>
    </source>
</evidence>
<dbReference type="AlphaFoldDB" id="A0A7C9R571"/>
<accession>A0A7C9R571</accession>
<dbReference type="Proteomes" id="UP000481252">
    <property type="component" value="Unassembled WGS sequence"/>
</dbReference>
<evidence type="ECO:0000313" key="1">
    <source>
        <dbReference type="EMBL" id="NGN40179.1"/>
    </source>
</evidence>
<gene>
    <name evidence="1" type="ORF">G6N74_03805</name>
</gene>
<reference evidence="1 2" key="1">
    <citation type="submission" date="2020-02" db="EMBL/GenBank/DDBJ databases">
        <title>Genome sequence of the type strain CGMCC 1.15528 of Mesorhizobium zhangyense.</title>
        <authorList>
            <person name="Gao J."/>
            <person name="Sun J."/>
        </authorList>
    </citation>
    <scope>NUCLEOTIDE SEQUENCE [LARGE SCALE GENOMIC DNA]</scope>
    <source>
        <strain evidence="1 2">CGMCC 1.15528</strain>
    </source>
</reference>
<proteinExistence type="predicted"/>
<name>A0A7C9R571_9HYPH</name>
<keyword evidence="2" id="KW-1185">Reference proteome</keyword>
<organism evidence="1 2">
    <name type="scientific">Mesorhizobium zhangyense</name>
    <dbReference type="NCBI Taxonomy" id="1776730"/>
    <lineage>
        <taxon>Bacteria</taxon>
        <taxon>Pseudomonadati</taxon>
        <taxon>Pseudomonadota</taxon>
        <taxon>Alphaproteobacteria</taxon>
        <taxon>Hyphomicrobiales</taxon>
        <taxon>Phyllobacteriaceae</taxon>
        <taxon>Mesorhizobium</taxon>
    </lineage>
</organism>
<dbReference type="RefSeq" id="WP_165114573.1">
    <property type="nucleotide sequence ID" value="NZ_JAAKZG010000002.1"/>
</dbReference>
<dbReference type="EMBL" id="JAAKZG010000002">
    <property type="protein sequence ID" value="NGN40179.1"/>
    <property type="molecule type" value="Genomic_DNA"/>
</dbReference>